<evidence type="ECO:0000256" key="13">
    <source>
        <dbReference type="ARBA" id="ARBA00024209"/>
    </source>
</evidence>
<comment type="catalytic activity">
    <reaction evidence="1">
        <text>S-ubiquitinyl-[E2 ubiquitin-conjugating enzyme]-L-cysteine + [acceptor protein]-L-lysine = [E2 ubiquitin-conjugating enzyme]-L-cysteine + N(6)-ubiquitinyl-[acceptor protein]-L-lysine.</text>
        <dbReference type="EC" id="2.3.2.27"/>
    </reaction>
</comment>
<comment type="similarity">
    <text evidence="13">Belongs to the RING-type zinc finger family. ATL subfamily.</text>
</comment>
<reference evidence="19 20" key="1">
    <citation type="submission" date="2024-01" db="EMBL/GenBank/DDBJ databases">
        <title>The genomes of 5 underutilized Papilionoideae crops provide insights into root nodulation and disease resistanc.</title>
        <authorList>
            <person name="Yuan L."/>
        </authorList>
    </citation>
    <scope>NUCLEOTIDE SEQUENCE [LARGE SCALE GENOMIC DNA]</scope>
    <source>
        <strain evidence="19">ZHUSHIDOU_FW_LH</strain>
        <tissue evidence="19">Leaf</tissue>
    </source>
</reference>
<name>A0AAN9HYF6_CROPI</name>
<evidence type="ECO:0000313" key="19">
    <source>
        <dbReference type="EMBL" id="KAK7258832.1"/>
    </source>
</evidence>
<evidence type="ECO:0000256" key="7">
    <source>
        <dbReference type="ARBA" id="ARBA00022723"/>
    </source>
</evidence>
<evidence type="ECO:0000256" key="8">
    <source>
        <dbReference type="ARBA" id="ARBA00022771"/>
    </source>
</evidence>
<feature type="signal peptide" evidence="17">
    <location>
        <begin position="1"/>
        <end position="21"/>
    </location>
</feature>
<evidence type="ECO:0000313" key="20">
    <source>
        <dbReference type="Proteomes" id="UP001372338"/>
    </source>
</evidence>
<keyword evidence="7" id="KW-0479">Metal-binding</keyword>
<evidence type="ECO:0000256" key="10">
    <source>
        <dbReference type="ARBA" id="ARBA00022833"/>
    </source>
</evidence>
<keyword evidence="8 14" id="KW-0863">Zinc-finger</keyword>
<dbReference type="InterPro" id="IPR001841">
    <property type="entry name" value="Znf_RING"/>
</dbReference>
<dbReference type="InterPro" id="IPR013083">
    <property type="entry name" value="Znf_RING/FYVE/PHD"/>
</dbReference>
<evidence type="ECO:0000256" key="2">
    <source>
        <dbReference type="ARBA" id="ARBA00004167"/>
    </source>
</evidence>
<dbReference type="GO" id="GO:0008270">
    <property type="term" value="F:zinc ion binding"/>
    <property type="evidence" value="ECO:0007669"/>
    <property type="project" value="UniProtKB-KW"/>
</dbReference>
<dbReference type="Pfam" id="PF13639">
    <property type="entry name" value="zf-RING_2"/>
    <property type="match status" value="1"/>
</dbReference>
<dbReference type="SMART" id="SM00184">
    <property type="entry name" value="RING"/>
    <property type="match status" value="1"/>
</dbReference>
<keyword evidence="11 16" id="KW-1133">Transmembrane helix</keyword>
<keyword evidence="20" id="KW-1185">Reference proteome</keyword>
<feature type="region of interest" description="Disordered" evidence="15">
    <location>
        <begin position="336"/>
        <end position="371"/>
    </location>
</feature>
<comment type="subcellular location">
    <subcellularLocation>
        <location evidence="2">Membrane</location>
        <topology evidence="2">Single-pass membrane protein</topology>
    </subcellularLocation>
</comment>
<dbReference type="Gene3D" id="3.30.40.10">
    <property type="entry name" value="Zinc/RING finger domain, C3HC4 (zinc finger)"/>
    <property type="match status" value="1"/>
</dbReference>
<dbReference type="Proteomes" id="UP001372338">
    <property type="component" value="Unassembled WGS sequence"/>
</dbReference>
<dbReference type="GO" id="GO:0061630">
    <property type="term" value="F:ubiquitin protein ligase activity"/>
    <property type="evidence" value="ECO:0007669"/>
    <property type="project" value="UniProtKB-EC"/>
</dbReference>
<dbReference type="FunFam" id="3.30.40.10:FF:000187">
    <property type="entry name" value="E3 ubiquitin-protein ligase ATL6"/>
    <property type="match status" value="1"/>
</dbReference>
<accession>A0AAN9HYF6</accession>
<keyword evidence="9" id="KW-0833">Ubl conjugation pathway</keyword>
<dbReference type="EC" id="2.3.2.27" evidence="4"/>
<sequence>MKTISTALYISFFFSVPLAAAQSETEPDDYYPAHTAAVSGLTPPLAIIITVLVAAFFLMGFFSIYLRHCANGANSSVQTHAAVPRGRPRKAGPRGLDKAVIDTFPMMEYSEVKIHKIGKDALECAVCLSEFEDSHTLRLIPKCDHVFHPECIDEWLSNHTTCPVCRANLVPQPGESVHALRLASPRDIEAQQNHVEIESAPEITELPEITEGVPSEPEIELNPVSNNNNKKALNRTRTGGSRSNRLRGLPRSHSTGHSLLVRPGQNLERFTLRLPLEVRKRVINRQLQRASSFILLPNRTDCEGSNRGKISKLLNLSFKHDRWVFTMQPPFLVSAPSPHRGANSSGEGASGIVTPPLRNSGPIVELGRHPV</sequence>
<dbReference type="EMBL" id="JAYWIO010000005">
    <property type="protein sequence ID" value="KAK7258832.1"/>
    <property type="molecule type" value="Genomic_DNA"/>
</dbReference>
<keyword evidence="6 16" id="KW-0812">Transmembrane</keyword>
<evidence type="ECO:0000256" key="14">
    <source>
        <dbReference type="PROSITE-ProRule" id="PRU00175"/>
    </source>
</evidence>
<evidence type="ECO:0000259" key="18">
    <source>
        <dbReference type="PROSITE" id="PS50089"/>
    </source>
</evidence>
<feature type="domain" description="RING-type" evidence="18">
    <location>
        <begin position="124"/>
        <end position="166"/>
    </location>
</feature>
<dbReference type="PANTHER" id="PTHR14155">
    <property type="entry name" value="RING FINGER DOMAIN-CONTAINING"/>
    <property type="match status" value="1"/>
</dbReference>
<gene>
    <name evidence="19" type="ORF">RIF29_24420</name>
</gene>
<dbReference type="SUPFAM" id="SSF57850">
    <property type="entry name" value="RING/U-box"/>
    <property type="match status" value="1"/>
</dbReference>
<keyword evidence="5" id="KW-0808">Transferase</keyword>
<evidence type="ECO:0000256" key="17">
    <source>
        <dbReference type="SAM" id="SignalP"/>
    </source>
</evidence>
<evidence type="ECO:0000256" key="3">
    <source>
        <dbReference type="ARBA" id="ARBA00004906"/>
    </source>
</evidence>
<protein>
    <recommendedName>
        <fullName evidence="4">RING-type E3 ubiquitin transferase</fullName>
        <ecNumber evidence="4">2.3.2.27</ecNumber>
    </recommendedName>
</protein>
<comment type="caution">
    <text evidence="19">The sequence shown here is derived from an EMBL/GenBank/DDBJ whole genome shotgun (WGS) entry which is preliminary data.</text>
</comment>
<evidence type="ECO:0000256" key="12">
    <source>
        <dbReference type="ARBA" id="ARBA00023136"/>
    </source>
</evidence>
<feature type="region of interest" description="Disordered" evidence="15">
    <location>
        <begin position="215"/>
        <end position="259"/>
    </location>
</feature>
<evidence type="ECO:0000256" key="15">
    <source>
        <dbReference type="SAM" id="MobiDB-lite"/>
    </source>
</evidence>
<evidence type="ECO:0000256" key="11">
    <source>
        <dbReference type="ARBA" id="ARBA00022989"/>
    </source>
</evidence>
<dbReference type="PANTHER" id="PTHR14155:SF263">
    <property type="entry name" value="E3 UBIQUITIN-PROTEIN LIGASE ATL6"/>
    <property type="match status" value="1"/>
</dbReference>
<evidence type="ECO:0000256" key="6">
    <source>
        <dbReference type="ARBA" id="ARBA00022692"/>
    </source>
</evidence>
<evidence type="ECO:0000256" key="1">
    <source>
        <dbReference type="ARBA" id="ARBA00000900"/>
    </source>
</evidence>
<feature type="transmembrane region" description="Helical" evidence="16">
    <location>
        <begin position="45"/>
        <end position="66"/>
    </location>
</feature>
<keyword evidence="17" id="KW-0732">Signal</keyword>
<dbReference type="CDD" id="cd16461">
    <property type="entry name" value="RING-H2_EL5-like"/>
    <property type="match status" value="1"/>
</dbReference>
<dbReference type="GO" id="GO:0016020">
    <property type="term" value="C:membrane"/>
    <property type="evidence" value="ECO:0007669"/>
    <property type="project" value="UniProtKB-SubCell"/>
</dbReference>
<dbReference type="PROSITE" id="PS50089">
    <property type="entry name" value="ZF_RING_2"/>
    <property type="match status" value="1"/>
</dbReference>
<proteinExistence type="inferred from homology"/>
<feature type="compositionally biased region" description="Polar residues" evidence="15">
    <location>
        <begin position="223"/>
        <end position="243"/>
    </location>
</feature>
<comment type="pathway">
    <text evidence="3">Protein modification; protein ubiquitination.</text>
</comment>
<feature type="chain" id="PRO_5042810754" description="RING-type E3 ubiquitin transferase" evidence="17">
    <location>
        <begin position="22"/>
        <end position="371"/>
    </location>
</feature>
<evidence type="ECO:0000256" key="16">
    <source>
        <dbReference type="SAM" id="Phobius"/>
    </source>
</evidence>
<evidence type="ECO:0000256" key="4">
    <source>
        <dbReference type="ARBA" id="ARBA00012483"/>
    </source>
</evidence>
<evidence type="ECO:0000256" key="9">
    <source>
        <dbReference type="ARBA" id="ARBA00022786"/>
    </source>
</evidence>
<keyword evidence="10" id="KW-0862">Zinc</keyword>
<evidence type="ECO:0000256" key="5">
    <source>
        <dbReference type="ARBA" id="ARBA00022679"/>
    </source>
</evidence>
<organism evidence="19 20">
    <name type="scientific">Crotalaria pallida</name>
    <name type="common">Smooth rattlebox</name>
    <name type="synonym">Crotalaria striata</name>
    <dbReference type="NCBI Taxonomy" id="3830"/>
    <lineage>
        <taxon>Eukaryota</taxon>
        <taxon>Viridiplantae</taxon>
        <taxon>Streptophyta</taxon>
        <taxon>Embryophyta</taxon>
        <taxon>Tracheophyta</taxon>
        <taxon>Spermatophyta</taxon>
        <taxon>Magnoliopsida</taxon>
        <taxon>eudicotyledons</taxon>
        <taxon>Gunneridae</taxon>
        <taxon>Pentapetalae</taxon>
        <taxon>rosids</taxon>
        <taxon>fabids</taxon>
        <taxon>Fabales</taxon>
        <taxon>Fabaceae</taxon>
        <taxon>Papilionoideae</taxon>
        <taxon>50 kb inversion clade</taxon>
        <taxon>genistoids sensu lato</taxon>
        <taxon>core genistoids</taxon>
        <taxon>Crotalarieae</taxon>
        <taxon>Crotalaria</taxon>
    </lineage>
</organism>
<keyword evidence="12 16" id="KW-0472">Membrane</keyword>
<dbReference type="AlphaFoldDB" id="A0AAN9HYF6"/>
<dbReference type="InterPro" id="IPR053238">
    <property type="entry name" value="RING-H2_zinc_finger"/>
</dbReference>